<evidence type="ECO:0000256" key="1">
    <source>
        <dbReference type="ARBA" id="ARBA00007665"/>
    </source>
</evidence>
<dbReference type="EMBL" id="JBHUII010000011">
    <property type="protein sequence ID" value="MFD2207578.1"/>
    <property type="molecule type" value="Genomic_DNA"/>
</dbReference>
<organism evidence="3 4">
    <name type="scientific">Kiloniella antarctica</name>
    <dbReference type="NCBI Taxonomy" id="1550907"/>
    <lineage>
        <taxon>Bacteria</taxon>
        <taxon>Pseudomonadati</taxon>
        <taxon>Pseudomonadota</taxon>
        <taxon>Alphaproteobacteria</taxon>
        <taxon>Rhodospirillales</taxon>
        <taxon>Kiloniellaceae</taxon>
        <taxon>Kiloniella</taxon>
    </lineage>
</organism>
<keyword evidence="4" id="KW-1185">Reference proteome</keyword>
<dbReference type="Pfam" id="PF01205">
    <property type="entry name" value="Impact_N"/>
    <property type="match status" value="1"/>
</dbReference>
<dbReference type="InterPro" id="IPR023582">
    <property type="entry name" value="Impact"/>
</dbReference>
<evidence type="ECO:0000259" key="2">
    <source>
        <dbReference type="Pfam" id="PF01205"/>
    </source>
</evidence>
<dbReference type="RefSeq" id="WP_380254336.1">
    <property type="nucleotide sequence ID" value="NZ_JBHUII010000011.1"/>
</dbReference>
<proteinExistence type="inferred from homology"/>
<dbReference type="InterPro" id="IPR036956">
    <property type="entry name" value="Impact_N_sf"/>
</dbReference>
<protein>
    <submittedName>
        <fullName evidence="3">IMPACT family protein</fullName>
    </submittedName>
</protein>
<accession>A0ABW5BN54</accession>
<sequence>MVIVEKEIFSQVEVKKSLFISHLVPTNEFEQRLNDLRETHKKANHHVWAFRRLNDNGQIEEGASDDGEPSGTSGPPTLRILQGNELINCAIITIRYFGGTKLGTGGLVRAYGESAKSVIKDACFKPYKKLQTTEISIIFKKIPHVEYLCEQKNVQIIKRKFNEAGAIITLEGVEKDLEKICAAIVLR</sequence>
<dbReference type="InterPro" id="IPR020568">
    <property type="entry name" value="Ribosomal_Su5_D2-typ_SF"/>
</dbReference>
<comment type="similarity">
    <text evidence="1">Belongs to the IMPACT family.</text>
</comment>
<evidence type="ECO:0000313" key="3">
    <source>
        <dbReference type="EMBL" id="MFD2207578.1"/>
    </source>
</evidence>
<gene>
    <name evidence="3" type="ORF">ACFSKO_18320</name>
</gene>
<dbReference type="SUPFAM" id="SSF54211">
    <property type="entry name" value="Ribosomal protein S5 domain 2-like"/>
    <property type="match status" value="1"/>
</dbReference>
<dbReference type="Proteomes" id="UP001597294">
    <property type="component" value="Unassembled WGS sequence"/>
</dbReference>
<dbReference type="PANTHER" id="PTHR16301:SF20">
    <property type="entry name" value="IMPACT FAMILY MEMBER YIGZ"/>
    <property type="match status" value="1"/>
</dbReference>
<reference evidence="4" key="1">
    <citation type="journal article" date="2019" name="Int. J. Syst. Evol. Microbiol.">
        <title>The Global Catalogue of Microorganisms (GCM) 10K type strain sequencing project: providing services to taxonomists for standard genome sequencing and annotation.</title>
        <authorList>
            <consortium name="The Broad Institute Genomics Platform"/>
            <consortium name="The Broad Institute Genome Sequencing Center for Infectious Disease"/>
            <person name="Wu L."/>
            <person name="Ma J."/>
        </authorList>
    </citation>
    <scope>NUCLEOTIDE SEQUENCE [LARGE SCALE GENOMIC DNA]</scope>
    <source>
        <strain evidence="4">CGMCC 4.7192</strain>
    </source>
</reference>
<dbReference type="Gene3D" id="3.30.230.30">
    <property type="entry name" value="Impact, N-terminal domain"/>
    <property type="match status" value="1"/>
</dbReference>
<comment type="caution">
    <text evidence="3">The sequence shown here is derived from an EMBL/GenBank/DDBJ whole genome shotgun (WGS) entry which is preliminary data.</text>
</comment>
<evidence type="ECO:0000313" key="4">
    <source>
        <dbReference type="Proteomes" id="UP001597294"/>
    </source>
</evidence>
<dbReference type="PANTHER" id="PTHR16301">
    <property type="entry name" value="IMPACT-RELATED"/>
    <property type="match status" value="1"/>
</dbReference>
<name>A0ABW5BN54_9PROT</name>
<feature type="domain" description="Impact N-terminal" evidence="2">
    <location>
        <begin position="15"/>
        <end position="119"/>
    </location>
</feature>
<dbReference type="InterPro" id="IPR001498">
    <property type="entry name" value="Impact_N"/>
</dbReference>